<evidence type="ECO:0000313" key="3">
    <source>
        <dbReference type="Proteomes" id="UP000567795"/>
    </source>
</evidence>
<dbReference type="Pfam" id="PF06182">
    <property type="entry name" value="ABC2_membrane_6"/>
    <property type="match status" value="1"/>
</dbReference>
<comment type="caution">
    <text evidence="2">The sequence shown here is derived from an EMBL/GenBank/DDBJ whole genome shotgun (WGS) entry which is preliminary data.</text>
</comment>
<dbReference type="Proteomes" id="UP000567795">
    <property type="component" value="Unassembled WGS sequence"/>
</dbReference>
<feature type="transmembrane region" description="Helical" evidence="1">
    <location>
        <begin position="227"/>
        <end position="245"/>
    </location>
</feature>
<reference evidence="2 3" key="1">
    <citation type="submission" date="2020-07" db="EMBL/GenBank/DDBJ databases">
        <title>Sequencing the genomes of 1000 actinobacteria strains.</title>
        <authorList>
            <person name="Klenk H.-P."/>
        </authorList>
    </citation>
    <scope>NUCLEOTIDE SEQUENCE [LARGE SCALE GENOMIC DNA]</scope>
    <source>
        <strain evidence="2 3">DSM 42178</strain>
    </source>
</reference>
<feature type="transmembrane region" description="Helical" evidence="1">
    <location>
        <begin position="188"/>
        <end position="207"/>
    </location>
</feature>
<sequence length="283" mass="31024">MNQWQRPSPAARPRPVRAAGGLLRHLRLAVFLGGVSLHRLTEYRADFLLGAASVLVRVGLQVLVVALVFRHVPSVGGWGYHEALFLLGFSLLPRGLDRLFTDQLWELGRKLVQRGEFYRYLIRPVNPLFALLSERFLLPDGLGELATGLLVTGYAAWRLDLEASPATLLLGAALVVCGAVIHASIKLLLASLALWTTTSLPAMYAANQLADFAGYPLDIYAPPLRGLLTWVLPFAFTSYVPAVYLLHGTTTLLVWTPVVTAVTALIALQVWRRGLNAYEMTGS</sequence>
<organism evidence="2 3">
    <name type="scientific">Allostreptomyces psammosilenae</name>
    <dbReference type="NCBI Taxonomy" id="1892865"/>
    <lineage>
        <taxon>Bacteria</taxon>
        <taxon>Bacillati</taxon>
        <taxon>Actinomycetota</taxon>
        <taxon>Actinomycetes</taxon>
        <taxon>Kitasatosporales</taxon>
        <taxon>Streptomycetaceae</taxon>
        <taxon>Allostreptomyces</taxon>
    </lineage>
</organism>
<dbReference type="PANTHER" id="PTHR36833">
    <property type="entry name" value="SLR0610 PROTEIN-RELATED"/>
    <property type="match status" value="1"/>
</dbReference>
<evidence type="ECO:0000256" key="1">
    <source>
        <dbReference type="SAM" id="Phobius"/>
    </source>
</evidence>
<keyword evidence="1" id="KW-0812">Transmembrane</keyword>
<dbReference type="PANTHER" id="PTHR36833:SF1">
    <property type="entry name" value="INTEGRAL MEMBRANE TRANSPORT PROTEIN"/>
    <property type="match status" value="1"/>
</dbReference>
<gene>
    <name evidence="2" type="ORF">FHU37_001156</name>
</gene>
<feature type="transmembrane region" description="Helical" evidence="1">
    <location>
        <begin position="252"/>
        <end position="271"/>
    </location>
</feature>
<proteinExistence type="predicted"/>
<dbReference type="RefSeq" id="WP_179813147.1">
    <property type="nucleotide sequence ID" value="NZ_JACBZD010000001.1"/>
</dbReference>
<feature type="transmembrane region" description="Helical" evidence="1">
    <location>
        <begin position="47"/>
        <end position="69"/>
    </location>
</feature>
<accession>A0A852ZP97</accession>
<dbReference type="EMBL" id="JACBZD010000001">
    <property type="protein sequence ID" value="NYI04213.1"/>
    <property type="molecule type" value="Genomic_DNA"/>
</dbReference>
<protein>
    <submittedName>
        <fullName evidence="2">ABC-2 type transport system permease protein</fullName>
    </submittedName>
</protein>
<name>A0A852ZP97_9ACTN</name>
<evidence type="ECO:0000313" key="2">
    <source>
        <dbReference type="EMBL" id="NYI04213.1"/>
    </source>
</evidence>
<keyword evidence="3" id="KW-1185">Reference proteome</keyword>
<feature type="transmembrane region" description="Helical" evidence="1">
    <location>
        <begin position="163"/>
        <end position="181"/>
    </location>
</feature>
<keyword evidence="1" id="KW-1133">Transmembrane helix</keyword>
<dbReference type="InterPro" id="IPR010390">
    <property type="entry name" value="ABC-2_transporter-like"/>
</dbReference>
<dbReference type="AlphaFoldDB" id="A0A852ZP97"/>
<keyword evidence="1" id="KW-0472">Membrane</keyword>